<keyword evidence="3" id="KW-1185">Reference proteome</keyword>
<feature type="compositionally biased region" description="Polar residues" evidence="1">
    <location>
        <begin position="35"/>
        <end position="45"/>
    </location>
</feature>
<dbReference type="AlphaFoldDB" id="A0A8H7PIS4"/>
<name>A0A8H7PIS4_MORIS</name>
<feature type="region of interest" description="Disordered" evidence="1">
    <location>
        <begin position="1"/>
        <end position="60"/>
    </location>
</feature>
<dbReference type="Proteomes" id="UP000654370">
    <property type="component" value="Unassembled WGS sequence"/>
</dbReference>
<accession>A0A8H7PIS4</accession>
<organism evidence="2 3">
    <name type="scientific">Mortierella isabellina</name>
    <name type="common">Filamentous fungus</name>
    <name type="synonym">Umbelopsis isabellina</name>
    <dbReference type="NCBI Taxonomy" id="91625"/>
    <lineage>
        <taxon>Eukaryota</taxon>
        <taxon>Fungi</taxon>
        <taxon>Fungi incertae sedis</taxon>
        <taxon>Mucoromycota</taxon>
        <taxon>Mucoromycotina</taxon>
        <taxon>Umbelopsidomycetes</taxon>
        <taxon>Umbelopsidales</taxon>
        <taxon>Umbelopsidaceae</taxon>
        <taxon>Umbelopsis</taxon>
    </lineage>
</organism>
<reference evidence="2" key="1">
    <citation type="submission" date="2020-12" db="EMBL/GenBank/DDBJ databases">
        <title>Metabolic potential, ecology and presence of endohyphal bacteria is reflected in genomic diversity of Mucoromycotina.</title>
        <authorList>
            <person name="Muszewska A."/>
            <person name="Okrasinska A."/>
            <person name="Steczkiewicz K."/>
            <person name="Drgas O."/>
            <person name="Orlowska M."/>
            <person name="Perlinska-Lenart U."/>
            <person name="Aleksandrzak-Piekarczyk T."/>
            <person name="Szatraj K."/>
            <person name="Zielenkiewicz U."/>
            <person name="Pilsyk S."/>
            <person name="Malc E."/>
            <person name="Mieczkowski P."/>
            <person name="Kruszewska J.S."/>
            <person name="Biernat P."/>
            <person name="Pawlowska J."/>
        </authorList>
    </citation>
    <scope>NUCLEOTIDE SEQUENCE</scope>
    <source>
        <strain evidence="2">WA0000067209</strain>
    </source>
</reference>
<evidence type="ECO:0000313" key="3">
    <source>
        <dbReference type="Proteomes" id="UP000654370"/>
    </source>
</evidence>
<gene>
    <name evidence="2" type="ORF">INT43_005805</name>
</gene>
<evidence type="ECO:0000256" key="1">
    <source>
        <dbReference type="SAM" id="MobiDB-lite"/>
    </source>
</evidence>
<feature type="compositionally biased region" description="Basic and acidic residues" evidence="1">
    <location>
        <begin position="1"/>
        <end position="11"/>
    </location>
</feature>
<proteinExistence type="predicted"/>
<evidence type="ECO:0000313" key="2">
    <source>
        <dbReference type="EMBL" id="KAG2174747.1"/>
    </source>
</evidence>
<protein>
    <submittedName>
        <fullName evidence="2">Uncharacterized protein</fullName>
    </submittedName>
</protein>
<sequence>MDQEHVPRVPESDASSQYTTAAREHVSSKFEKEQQITLSNGSTIHSTRDYEKKRVGGSTTTSEICIERLYLSNAEGLQILNGLPVPNKSLTVSHHMLTMLSNEVPANMPLFGDFHWLHQAAT</sequence>
<dbReference type="EMBL" id="JAEPQZ010000012">
    <property type="protein sequence ID" value="KAG2174747.1"/>
    <property type="molecule type" value="Genomic_DNA"/>
</dbReference>
<comment type="caution">
    <text evidence="2">The sequence shown here is derived from an EMBL/GenBank/DDBJ whole genome shotgun (WGS) entry which is preliminary data.</text>
</comment>
<feature type="compositionally biased region" description="Basic and acidic residues" evidence="1">
    <location>
        <begin position="22"/>
        <end position="34"/>
    </location>
</feature>